<comment type="caution">
    <text evidence="6">The sequence shown here is derived from an EMBL/GenBank/DDBJ whole genome shotgun (WGS) entry which is preliminary data.</text>
</comment>
<evidence type="ECO:0000313" key="7">
    <source>
        <dbReference type="Proteomes" id="UP000585614"/>
    </source>
</evidence>
<keyword evidence="2" id="KW-0560">Oxidoreductase</keyword>
<comment type="similarity">
    <text evidence="1">Belongs to the pyrroline-5-carboxylate reductase family.</text>
</comment>
<dbReference type="SUPFAM" id="SSF51735">
    <property type="entry name" value="NAD(P)-binding Rossmann-fold domains"/>
    <property type="match status" value="1"/>
</dbReference>
<evidence type="ECO:0000256" key="2">
    <source>
        <dbReference type="ARBA" id="ARBA00023002"/>
    </source>
</evidence>
<feature type="domain" description="Pyrroline-5-carboxylate reductase catalytic N-terminal" evidence="5">
    <location>
        <begin position="81"/>
        <end position="165"/>
    </location>
</feature>
<reference evidence="6 7" key="1">
    <citation type="journal article" date="2020" name="Nature">
        <title>Six reference-quality genomes reveal evolution of bat adaptations.</title>
        <authorList>
            <person name="Jebb D."/>
            <person name="Huang Z."/>
            <person name="Pippel M."/>
            <person name="Hughes G.M."/>
            <person name="Lavrichenko K."/>
            <person name="Devanna P."/>
            <person name="Winkler S."/>
            <person name="Jermiin L.S."/>
            <person name="Skirmuntt E.C."/>
            <person name="Katzourakis A."/>
            <person name="Burkitt-Gray L."/>
            <person name="Ray D.A."/>
            <person name="Sullivan K.A.M."/>
            <person name="Roscito J.G."/>
            <person name="Kirilenko B.M."/>
            <person name="Davalos L.M."/>
            <person name="Corthals A.P."/>
            <person name="Power M.L."/>
            <person name="Jones G."/>
            <person name="Ransome R.D."/>
            <person name="Dechmann D.K.N."/>
            <person name="Locatelli A.G."/>
            <person name="Puechmaille S.J."/>
            <person name="Fedrigo O."/>
            <person name="Jarvis E.D."/>
            <person name="Hiller M."/>
            <person name="Vernes S.C."/>
            <person name="Myers E.W."/>
            <person name="Teeling E.C."/>
        </authorList>
    </citation>
    <scope>NUCLEOTIDE SEQUENCE [LARGE SCALE GENOMIC DNA]</scope>
    <source>
        <strain evidence="6">MRhiFer1</strain>
        <tissue evidence="6">Lung</tissue>
    </source>
</reference>
<dbReference type="InterPro" id="IPR028939">
    <property type="entry name" value="P5C_Rdtase_cat_N"/>
</dbReference>
<dbReference type="Gene3D" id="3.40.50.720">
    <property type="entry name" value="NAD(P)-binding Rossmann-like Domain"/>
    <property type="match status" value="1"/>
</dbReference>
<dbReference type="FunFam" id="3.40.50.720:FF:000447">
    <property type="entry name" value="NADP dependent oxidoreductase domain containing 1"/>
    <property type="match status" value="1"/>
</dbReference>
<dbReference type="Pfam" id="PF03807">
    <property type="entry name" value="F420_oxidored"/>
    <property type="match status" value="1"/>
</dbReference>
<dbReference type="Proteomes" id="UP000585614">
    <property type="component" value="Unassembled WGS sequence"/>
</dbReference>
<evidence type="ECO:0000313" key="6">
    <source>
        <dbReference type="EMBL" id="KAF6351937.1"/>
    </source>
</evidence>
<evidence type="ECO:0000256" key="3">
    <source>
        <dbReference type="ARBA" id="ARBA00054560"/>
    </source>
</evidence>
<dbReference type="AlphaFoldDB" id="A0A7J7XQG3"/>
<protein>
    <recommendedName>
        <fullName evidence="4">NADP-dependent oxidoreductase domain-containing protein 1</fullName>
    </recommendedName>
</protein>
<gene>
    <name evidence="6" type="ORF">mRhiFer1_011979</name>
</gene>
<evidence type="ECO:0000256" key="1">
    <source>
        <dbReference type="ARBA" id="ARBA00005525"/>
    </source>
</evidence>
<name>A0A7J7XQG3_RHIFE</name>
<evidence type="ECO:0000259" key="5">
    <source>
        <dbReference type="Pfam" id="PF03807"/>
    </source>
</evidence>
<comment type="function">
    <text evidence="3">Probable oxidoreductase.</text>
</comment>
<evidence type="ECO:0000256" key="4">
    <source>
        <dbReference type="ARBA" id="ARBA00072230"/>
    </source>
</evidence>
<dbReference type="PANTHER" id="PTHR11645">
    <property type="entry name" value="PYRROLINE-5-CARBOXYLATE REDUCTASE"/>
    <property type="match status" value="1"/>
</dbReference>
<dbReference type="OrthoDB" id="195672at2759"/>
<dbReference type="GO" id="GO:0055129">
    <property type="term" value="P:L-proline biosynthetic process"/>
    <property type="evidence" value="ECO:0007669"/>
    <property type="project" value="TreeGrafter"/>
</dbReference>
<proteinExistence type="inferred from homology"/>
<accession>A0A7J7XQG3</accession>
<dbReference type="EMBL" id="JACAGC010000008">
    <property type="protein sequence ID" value="KAF6351937.1"/>
    <property type="molecule type" value="Genomic_DNA"/>
</dbReference>
<dbReference type="InterPro" id="IPR036291">
    <property type="entry name" value="NAD(P)-bd_dom_sf"/>
</dbReference>
<sequence>MEMAMLEDLESLQFDYGMEEEDRSWLYLQGRFRGLMIKGCAHATFFCKLLRNLRQSLHETHMSTDLKTRSLDDSPDDDELKVGIIGGGHLGKQLARVLLQLVPVPAERLRISTRRPETLDELKKLGVQCFYHNSRLVAWADVIFLCCLSSQVPHICSEIQTSLGKACIVYSFVAAVPIPRLNLLLKHTNILRPRYQCFEGFANIWGANKEIIAALQDPVILQATCPFNPAGGIILNIKWLEGLFYAALNVCTAEAMPHLPALHLMNELFLSVHHEDCGEDGASCPQFQLQDFVSKVYAKNLPRARPFPWFELTAVQLTETPFSRHLLTNTALRNHLMHLYCDSFGISLSKEQQPVVSTGSPSQ</sequence>
<organism evidence="6 7">
    <name type="scientific">Rhinolophus ferrumequinum</name>
    <name type="common">Greater horseshoe bat</name>
    <dbReference type="NCBI Taxonomy" id="59479"/>
    <lineage>
        <taxon>Eukaryota</taxon>
        <taxon>Metazoa</taxon>
        <taxon>Chordata</taxon>
        <taxon>Craniata</taxon>
        <taxon>Vertebrata</taxon>
        <taxon>Euteleostomi</taxon>
        <taxon>Mammalia</taxon>
        <taxon>Eutheria</taxon>
        <taxon>Laurasiatheria</taxon>
        <taxon>Chiroptera</taxon>
        <taxon>Yinpterochiroptera</taxon>
        <taxon>Rhinolophoidea</taxon>
        <taxon>Rhinolophidae</taxon>
        <taxon>Rhinolophinae</taxon>
        <taxon>Rhinolophus</taxon>
    </lineage>
</organism>
<dbReference type="PANTHER" id="PTHR11645:SF58">
    <property type="entry name" value="NADP-DEPENDENT OXIDOREDUCTASE DOMAIN-CONTAINING PROTEIN 1"/>
    <property type="match status" value="1"/>
</dbReference>
<dbReference type="GO" id="GO:0004735">
    <property type="term" value="F:pyrroline-5-carboxylate reductase activity"/>
    <property type="evidence" value="ECO:0007669"/>
    <property type="project" value="TreeGrafter"/>
</dbReference>